<reference evidence="6" key="1">
    <citation type="journal article" date="2020" name="Stud. Mycol.">
        <title>101 Dothideomycetes genomes: a test case for predicting lifestyles and emergence of pathogens.</title>
        <authorList>
            <person name="Haridas S."/>
            <person name="Albert R."/>
            <person name="Binder M."/>
            <person name="Bloem J."/>
            <person name="Labutti K."/>
            <person name="Salamov A."/>
            <person name="Andreopoulos B."/>
            <person name="Baker S."/>
            <person name="Barry K."/>
            <person name="Bills G."/>
            <person name="Bluhm B."/>
            <person name="Cannon C."/>
            <person name="Castanera R."/>
            <person name="Culley D."/>
            <person name="Daum C."/>
            <person name="Ezra D."/>
            <person name="Gonzalez J."/>
            <person name="Henrissat B."/>
            <person name="Kuo A."/>
            <person name="Liang C."/>
            <person name="Lipzen A."/>
            <person name="Lutzoni F."/>
            <person name="Magnuson J."/>
            <person name="Mondo S."/>
            <person name="Nolan M."/>
            <person name="Ohm R."/>
            <person name="Pangilinan J."/>
            <person name="Park H.-J."/>
            <person name="Ramirez L."/>
            <person name="Alfaro M."/>
            <person name="Sun H."/>
            <person name="Tritt A."/>
            <person name="Yoshinaga Y."/>
            <person name="Zwiers L.-H."/>
            <person name="Turgeon B."/>
            <person name="Goodwin S."/>
            <person name="Spatafora J."/>
            <person name="Crous P."/>
            <person name="Grigoriev I."/>
        </authorList>
    </citation>
    <scope>NUCLEOTIDE SEQUENCE</scope>
    <source>
        <strain evidence="6">CBS 121739</strain>
    </source>
</reference>
<dbReference type="EMBL" id="ML996575">
    <property type="protein sequence ID" value="KAF2756419.1"/>
    <property type="molecule type" value="Genomic_DNA"/>
</dbReference>
<dbReference type="GO" id="GO:0003908">
    <property type="term" value="F:methylated-DNA-[protein]-cysteine S-methyltransferase activity"/>
    <property type="evidence" value="ECO:0007669"/>
    <property type="project" value="UniProtKB-EC"/>
</dbReference>
<dbReference type="Pfam" id="PF01035">
    <property type="entry name" value="DNA_binding_1"/>
    <property type="match status" value="1"/>
</dbReference>
<dbReference type="PANTHER" id="PTHR10815:SF13">
    <property type="entry name" value="METHYLATED-DNA--PROTEIN-CYSTEINE METHYLTRANSFERASE"/>
    <property type="match status" value="1"/>
</dbReference>
<evidence type="ECO:0000256" key="3">
    <source>
        <dbReference type="ARBA" id="ARBA00015377"/>
    </source>
</evidence>
<dbReference type="InterPro" id="IPR036217">
    <property type="entry name" value="MethylDNA_cys_MeTrfase_DNAb"/>
</dbReference>
<proteinExistence type="inferred from homology"/>
<evidence type="ECO:0000313" key="6">
    <source>
        <dbReference type="EMBL" id="KAF2756419.1"/>
    </source>
</evidence>
<evidence type="ECO:0000256" key="4">
    <source>
        <dbReference type="ARBA" id="ARBA00022763"/>
    </source>
</evidence>
<organism evidence="6 7">
    <name type="scientific">Pseudovirgaria hyperparasitica</name>
    <dbReference type="NCBI Taxonomy" id="470096"/>
    <lineage>
        <taxon>Eukaryota</taxon>
        <taxon>Fungi</taxon>
        <taxon>Dikarya</taxon>
        <taxon>Ascomycota</taxon>
        <taxon>Pezizomycotina</taxon>
        <taxon>Dothideomycetes</taxon>
        <taxon>Dothideomycetes incertae sedis</taxon>
        <taxon>Acrospermales</taxon>
        <taxon>Acrospermaceae</taxon>
        <taxon>Pseudovirgaria</taxon>
    </lineage>
</organism>
<dbReference type="PANTHER" id="PTHR10815">
    <property type="entry name" value="METHYLATED-DNA--PROTEIN-CYSTEINE METHYLTRANSFERASE"/>
    <property type="match status" value="1"/>
</dbReference>
<dbReference type="GO" id="GO:0032259">
    <property type="term" value="P:methylation"/>
    <property type="evidence" value="ECO:0007669"/>
    <property type="project" value="UniProtKB-KW"/>
</dbReference>
<evidence type="ECO:0000256" key="2">
    <source>
        <dbReference type="ARBA" id="ARBA00011918"/>
    </source>
</evidence>
<gene>
    <name evidence="6" type="ORF">EJ05DRAFT_501923</name>
</gene>
<dbReference type="InterPro" id="IPR036388">
    <property type="entry name" value="WH-like_DNA-bd_sf"/>
</dbReference>
<dbReference type="CDD" id="cd06445">
    <property type="entry name" value="ATase"/>
    <property type="match status" value="1"/>
</dbReference>
<keyword evidence="4" id="KW-0227">DNA damage</keyword>
<dbReference type="Proteomes" id="UP000799437">
    <property type="component" value="Unassembled WGS sequence"/>
</dbReference>
<sequence length="117" mass="13038">MSKKVTEFQTRVYDCLQQIPEGRIASYAAIARALNSSPRAVGGACRNNPFAPEVPCHRCIASTGFLGGFKGDWRTVPSGMNCDMKLELLEKEGVKFDKDGYLINKSCWWDDFKVKAV</sequence>
<name>A0A6A6W2R5_9PEZI</name>
<dbReference type="AlphaFoldDB" id="A0A6A6W2R5"/>
<feature type="domain" description="Methylated-DNA-[protein]-cysteine S-methyltransferase DNA binding" evidence="5">
    <location>
        <begin position="7"/>
        <end position="94"/>
    </location>
</feature>
<evidence type="ECO:0000256" key="1">
    <source>
        <dbReference type="ARBA" id="ARBA00008711"/>
    </source>
</evidence>
<dbReference type="OrthoDB" id="1907495at2759"/>
<dbReference type="SUPFAM" id="SSF46767">
    <property type="entry name" value="Methylated DNA-protein cysteine methyltransferase, C-terminal domain"/>
    <property type="match status" value="1"/>
</dbReference>
<evidence type="ECO:0000313" key="7">
    <source>
        <dbReference type="Proteomes" id="UP000799437"/>
    </source>
</evidence>
<dbReference type="GO" id="GO:0006281">
    <property type="term" value="P:DNA repair"/>
    <property type="evidence" value="ECO:0007669"/>
    <property type="project" value="InterPro"/>
</dbReference>
<keyword evidence="7" id="KW-1185">Reference proteome</keyword>
<keyword evidence="6" id="KW-0808">Transferase</keyword>
<evidence type="ECO:0000259" key="5">
    <source>
        <dbReference type="Pfam" id="PF01035"/>
    </source>
</evidence>
<protein>
    <recommendedName>
        <fullName evidence="3">Methylated-DNA--protein-cysteine methyltransferase</fullName>
        <ecNumber evidence="2">2.1.1.63</ecNumber>
    </recommendedName>
</protein>
<dbReference type="GeneID" id="54488233"/>
<dbReference type="EC" id="2.1.1.63" evidence="2"/>
<keyword evidence="6" id="KW-0489">Methyltransferase</keyword>
<accession>A0A6A6W2R5</accession>
<dbReference type="RefSeq" id="XP_033598870.1">
    <property type="nucleotide sequence ID" value="XM_033747179.1"/>
</dbReference>
<dbReference type="Gene3D" id="1.10.10.10">
    <property type="entry name" value="Winged helix-like DNA-binding domain superfamily/Winged helix DNA-binding domain"/>
    <property type="match status" value="1"/>
</dbReference>
<dbReference type="InterPro" id="IPR014048">
    <property type="entry name" value="MethylDNA_cys_MeTrfase_DNA-bd"/>
</dbReference>
<comment type="similarity">
    <text evidence="1">Belongs to the MGMT family.</text>
</comment>
<dbReference type="NCBIfam" id="TIGR00589">
    <property type="entry name" value="ogt"/>
    <property type="match status" value="1"/>
</dbReference>